<comment type="caution">
    <text evidence="2">The sequence shown here is derived from an EMBL/GenBank/DDBJ whole genome shotgun (WGS) entry which is preliminary data.</text>
</comment>
<evidence type="ECO:0000313" key="2">
    <source>
        <dbReference type="EMBL" id="MCH4552110.1"/>
    </source>
</evidence>
<dbReference type="PANTHER" id="PTHR22916">
    <property type="entry name" value="GLYCOSYLTRANSFERASE"/>
    <property type="match status" value="1"/>
</dbReference>
<dbReference type="InterPro" id="IPR029044">
    <property type="entry name" value="Nucleotide-diphossugar_trans"/>
</dbReference>
<name>A0ABS9RGP3_9FLAO</name>
<protein>
    <submittedName>
        <fullName evidence="2">Glycosyltransferase</fullName>
    </submittedName>
</protein>
<dbReference type="RefSeq" id="WP_240572427.1">
    <property type="nucleotide sequence ID" value="NZ_CP136709.1"/>
</dbReference>
<proteinExistence type="predicted"/>
<reference evidence="2" key="1">
    <citation type="submission" date="2022-02" db="EMBL/GenBank/DDBJ databases">
        <title>Aestuariibaculum sp., a marine bacterium isolated from sediment in Guangxi.</title>
        <authorList>
            <person name="Ying J."/>
        </authorList>
    </citation>
    <scope>NUCLEOTIDE SEQUENCE</scope>
    <source>
        <strain evidence="2">L182</strain>
    </source>
</reference>
<accession>A0ABS9RGP3</accession>
<dbReference type="CDD" id="cd00761">
    <property type="entry name" value="Glyco_tranf_GTA_type"/>
    <property type="match status" value="1"/>
</dbReference>
<dbReference type="SUPFAM" id="SSF53448">
    <property type="entry name" value="Nucleotide-diphospho-sugar transferases"/>
    <property type="match status" value="1"/>
</dbReference>
<dbReference type="EMBL" id="JAKVQD010000001">
    <property type="protein sequence ID" value="MCH4552110.1"/>
    <property type="molecule type" value="Genomic_DNA"/>
</dbReference>
<dbReference type="Pfam" id="PF00535">
    <property type="entry name" value="Glycos_transf_2"/>
    <property type="match status" value="1"/>
</dbReference>
<evidence type="ECO:0000313" key="3">
    <source>
        <dbReference type="Proteomes" id="UP001156141"/>
    </source>
</evidence>
<gene>
    <name evidence="2" type="ORF">MKW35_05720</name>
</gene>
<dbReference type="Gene3D" id="3.90.550.10">
    <property type="entry name" value="Spore Coat Polysaccharide Biosynthesis Protein SpsA, Chain A"/>
    <property type="match status" value="1"/>
</dbReference>
<dbReference type="InterPro" id="IPR001173">
    <property type="entry name" value="Glyco_trans_2-like"/>
</dbReference>
<keyword evidence="3" id="KW-1185">Reference proteome</keyword>
<dbReference type="Proteomes" id="UP001156141">
    <property type="component" value="Unassembled WGS sequence"/>
</dbReference>
<evidence type="ECO:0000259" key="1">
    <source>
        <dbReference type="Pfam" id="PF00535"/>
    </source>
</evidence>
<dbReference type="PANTHER" id="PTHR22916:SF3">
    <property type="entry name" value="UDP-GLCNAC:BETAGAL BETA-1,3-N-ACETYLGLUCOSAMINYLTRANSFERASE-LIKE PROTEIN 1"/>
    <property type="match status" value="1"/>
</dbReference>
<organism evidence="2 3">
    <name type="scientific">Aestuariibaculum lutulentum</name>
    <dbReference type="NCBI Taxonomy" id="2920935"/>
    <lineage>
        <taxon>Bacteria</taxon>
        <taxon>Pseudomonadati</taxon>
        <taxon>Bacteroidota</taxon>
        <taxon>Flavobacteriia</taxon>
        <taxon>Flavobacteriales</taxon>
        <taxon>Flavobacteriaceae</taxon>
    </lineage>
</organism>
<sequence length="300" mass="34964">MQENPLVSIVITSYNQRNQLIRAIESVLNQTYNNIQIVIADDCSTKDDSKDVIKQYKLKYPDKIKPVFQTNNVGISKNKNTGFKACDGDYITYLDGDDFYYKDKIKNEIKVFEDNTWADIVYSNFVFTDTEGKINKQWATSNFKAIEGNIFNEVYARAFPKNTLYRCELTRKGILSSINYYDESLRTYEDWDSRIRMTKTYKVAFSDYVGCAYVQDPSGISKTSKRKLLLEDMKKVYLKNIDLLGNIQKEDRKVIEDKMKEYFSLNESKTKGFSALFYHILNYPLKIGGYKALMTNLLNK</sequence>
<feature type="domain" description="Glycosyltransferase 2-like" evidence="1">
    <location>
        <begin position="8"/>
        <end position="171"/>
    </location>
</feature>